<evidence type="ECO:0000313" key="2">
    <source>
        <dbReference type="EMBL" id="CAA3027022.1"/>
    </source>
</evidence>
<sequence length="165" mass="18270">MKVSTNKREENYVSGLTITPKIQMEKPVGLVLERAQSIEGKGLVFEAKLHKKEYVGLILEVAQSVEGNLPLKLVPARFDGKFFKNEECFAGGYQSSDHFGAIEEHEDNVVQKLEKDEITSPSKASILAARAISIEVGNKGDEQEDDVQLEGSPNGIEQHGEFQIR</sequence>
<name>A0A8S0VAN1_OLEEU</name>
<feature type="region of interest" description="Disordered" evidence="1">
    <location>
        <begin position="137"/>
        <end position="165"/>
    </location>
</feature>
<proteinExistence type="predicted"/>
<dbReference type="EMBL" id="CACTIH010009184">
    <property type="protein sequence ID" value="CAA3027022.1"/>
    <property type="molecule type" value="Genomic_DNA"/>
</dbReference>
<gene>
    <name evidence="2" type="ORF">OLEA9_A014766</name>
</gene>
<organism evidence="2 3">
    <name type="scientific">Olea europaea subsp. europaea</name>
    <dbReference type="NCBI Taxonomy" id="158383"/>
    <lineage>
        <taxon>Eukaryota</taxon>
        <taxon>Viridiplantae</taxon>
        <taxon>Streptophyta</taxon>
        <taxon>Embryophyta</taxon>
        <taxon>Tracheophyta</taxon>
        <taxon>Spermatophyta</taxon>
        <taxon>Magnoliopsida</taxon>
        <taxon>eudicotyledons</taxon>
        <taxon>Gunneridae</taxon>
        <taxon>Pentapetalae</taxon>
        <taxon>asterids</taxon>
        <taxon>lamiids</taxon>
        <taxon>Lamiales</taxon>
        <taxon>Oleaceae</taxon>
        <taxon>Oleeae</taxon>
        <taxon>Olea</taxon>
    </lineage>
</organism>
<evidence type="ECO:0000256" key="1">
    <source>
        <dbReference type="SAM" id="MobiDB-lite"/>
    </source>
</evidence>
<dbReference type="Gramene" id="OE9A014766T1">
    <property type="protein sequence ID" value="OE9A014766C1"/>
    <property type="gene ID" value="OE9A014766"/>
</dbReference>
<keyword evidence="3" id="KW-1185">Reference proteome</keyword>
<reference evidence="2 3" key="1">
    <citation type="submission" date="2019-12" db="EMBL/GenBank/DDBJ databases">
        <authorList>
            <person name="Alioto T."/>
            <person name="Alioto T."/>
            <person name="Gomez Garrido J."/>
        </authorList>
    </citation>
    <scope>NUCLEOTIDE SEQUENCE [LARGE SCALE GENOMIC DNA]</scope>
</reference>
<accession>A0A8S0VAN1</accession>
<evidence type="ECO:0000313" key="3">
    <source>
        <dbReference type="Proteomes" id="UP000594638"/>
    </source>
</evidence>
<dbReference type="AlphaFoldDB" id="A0A8S0VAN1"/>
<dbReference type="Proteomes" id="UP000594638">
    <property type="component" value="Unassembled WGS sequence"/>
</dbReference>
<comment type="caution">
    <text evidence="2">The sequence shown here is derived from an EMBL/GenBank/DDBJ whole genome shotgun (WGS) entry which is preliminary data.</text>
</comment>
<protein>
    <submittedName>
        <fullName evidence="2">Uncharacterized protein</fullName>
    </submittedName>
</protein>